<gene>
    <name evidence="2" type="ORF">BTO20_31250</name>
</gene>
<dbReference type="EMBL" id="CP020809">
    <property type="protein sequence ID" value="ART72439.1"/>
    <property type="molecule type" value="Genomic_DNA"/>
</dbReference>
<keyword evidence="3" id="KW-1185">Reference proteome</keyword>
<dbReference type="Proteomes" id="UP000195331">
    <property type="component" value="Chromosome"/>
</dbReference>
<proteinExistence type="predicted"/>
<dbReference type="CDD" id="cd00761">
    <property type="entry name" value="Glyco_tranf_GTA_type"/>
    <property type="match status" value="1"/>
</dbReference>
<feature type="domain" description="Glycosyltransferase 2-like" evidence="1">
    <location>
        <begin position="4"/>
        <end position="110"/>
    </location>
</feature>
<dbReference type="InterPro" id="IPR001173">
    <property type="entry name" value="Glyco_trans_2-like"/>
</dbReference>
<reference evidence="2 3" key="1">
    <citation type="submission" date="2017-04" db="EMBL/GenBank/DDBJ databases">
        <title>Whole Genome Sequence of 1,4-Dioxane Degrading Bacterium Mycobacterium dioxanotrophicus PH-06.</title>
        <authorList>
            <person name="He Y."/>
        </authorList>
    </citation>
    <scope>NUCLEOTIDE SEQUENCE [LARGE SCALE GENOMIC DNA]</scope>
    <source>
        <strain evidence="2 3">PH-06</strain>
    </source>
</reference>
<dbReference type="RefSeq" id="WP_087079745.1">
    <property type="nucleotide sequence ID" value="NZ_CP020809.1"/>
</dbReference>
<dbReference type="SUPFAM" id="SSF53448">
    <property type="entry name" value="Nucleotide-diphospho-sugar transferases"/>
    <property type="match status" value="2"/>
</dbReference>
<dbReference type="InterPro" id="IPR029044">
    <property type="entry name" value="Nucleotide-diphossugar_trans"/>
</dbReference>
<name>A0A1Y0CB31_9MYCO</name>
<protein>
    <recommendedName>
        <fullName evidence="1">Glycosyltransferase 2-like domain-containing protein</fullName>
    </recommendedName>
</protein>
<sequence>MLENTGPQGASGARNTGVMASRGEIAVFLDDDAVATPDWLRSLCRHFDDEDVVGVGGGLTPAWPDERPRWFPREFYWVVGASYTGMPEDAAPMRNVWTGNMAIRRTVFDAVDGFRPGFGKTGRVSRPEDTDLCLRVRRAVPSGHWMYEPAALVAHKVPAERSTPSFFLTRCWNEGRGKAALSRLVGIDDSTAAERRYASRVLPRGCLRELYLALRHLDVTHLQRCAAIVAGLLVTAAGMVTEMVIGTRTATPQTNARPAGDPAEPFRPIRVAEWEVSGPLPDLFTDETPGPISLLVRLGTEPLGIVDLDAADAVLGERALVDAVWQSLGRDINARQADSGLPATDTLSGKGVACDPAELAFTLERRQLLADAPQVSVVICTRDRASGLAECVGRVADQEYPNFEIVVVDNAPADPNAVPAALAALDVSVPVRYLREPRAGLSWARNTGWRAAQADIIAFIDDDEVPDRHWLAELVRGFAARPAVGCVSGAVLPAELRTEPQHWFEQFGGHSKGRGFTREVFDPGYPQSPLYPLPPFGAGANMAFRREVLADIGGFHVALGAGTPAKGSEDTYAFTRLLLARHTMVYQPTSITWHYHRETLSELQSQLHGYGTGLVGYYAALIVHRPMLLLSLIRLVPNAIRTLRGNDTVRTATMTTFPPHLLRAELQGMRAGVPAYIRSVRQQRRKASHAG</sequence>
<dbReference type="AlphaFoldDB" id="A0A1Y0CB31"/>
<dbReference type="InterPro" id="IPR050834">
    <property type="entry name" value="Glycosyltransf_2"/>
</dbReference>
<evidence type="ECO:0000313" key="3">
    <source>
        <dbReference type="Proteomes" id="UP000195331"/>
    </source>
</evidence>
<dbReference type="Gene3D" id="3.90.550.10">
    <property type="entry name" value="Spore Coat Polysaccharide Biosynthesis Protein SpsA, Chain A"/>
    <property type="match status" value="2"/>
</dbReference>
<dbReference type="KEGG" id="mdx:BTO20_31250"/>
<dbReference type="Pfam" id="PF00535">
    <property type="entry name" value="Glycos_transf_2"/>
    <property type="match status" value="2"/>
</dbReference>
<accession>A0A1Y0CB31</accession>
<feature type="domain" description="Glycosyltransferase 2-like" evidence="1">
    <location>
        <begin position="376"/>
        <end position="552"/>
    </location>
</feature>
<dbReference type="PANTHER" id="PTHR43685:SF2">
    <property type="entry name" value="GLYCOSYLTRANSFERASE 2-LIKE DOMAIN-CONTAINING PROTEIN"/>
    <property type="match status" value="1"/>
</dbReference>
<evidence type="ECO:0000313" key="2">
    <source>
        <dbReference type="EMBL" id="ART72439.1"/>
    </source>
</evidence>
<organism evidence="2 3">
    <name type="scientific">Mycobacterium dioxanotrophicus</name>
    <dbReference type="NCBI Taxonomy" id="482462"/>
    <lineage>
        <taxon>Bacteria</taxon>
        <taxon>Bacillati</taxon>
        <taxon>Actinomycetota</taxon>
        <taxon>Actinomycetes</taxon>
        <taxon>Mycobacteriales</taxon>
        <taxon>Mycobacteriaceae</taxon>
        <taxon>Mycobacterium</taxon>
    </lineage>
</organism>
<evidence type="ECO:0000259" key="1">
    <source>
        <dbReference type="Pfam" id="PF00535"/>
    </source>
</evidence>
<dbReference type="PANTHER" id="PTHR43685">
    <property type="entry name" value="GLYCOSYLTRANSFERASE"/>
    <property type="match status" value="1"/>
</dbReference>